<protein>
    <submittedName>
        <fullName evidence="1">Vascular endothelial growth factor receptor 1 isoform X1</fullName>
    </submittedName>
</protein>
<evidence type="ECO:0000313" key="2">
    <source>
        <dbReference type="Proteomes" id="UP001279410"/>
    </source>
</evidence>
<dbReference type="Pfam" id="PF21339">
    <property type="entry name" value="VEGFR-1-like_Ig-like"/>
    <property type="match status" value="1"/>
</dbReference>
<dbReference type="Proteomes" id="UP001279410">
    <property type="component" value="Unassembled WGS sequence"/>
</dbReference>
<dbReference type="Gene3D" id="2.60.40.10">
    <property type="entry name" value="Immunoglobulins"/>
    <property type="match status" value="1"/>
</dbReference>
<name>A0AAD3MRT4_LATJO</name>
<dbReference type="InterPro" id="IPR013783">
    <property type="entry name" value="Ig-like_fold"/>
</dbReference>
<gene>
    <name evidence="1" type="ORF">AKAME5_002991300</name>
</gene>
<keyword evidence="2" id="KW-1185">Reference proteome</keyword>
<proteinExistence type="predicted"/>
<dbReference type="AlphaFoldDB" id="A0AAD3MRT4"/>
<feature type="non-terminal residue" evidence="1">
    <location>
        <position position="59"/>
    </location>
</feature>
<keyword evidence="1" id="KW-0675">Receptor</keyword>
<accession>A0AAD3MRT4</accession>
<sequence length="59" mass="6522">MLIICTICVPDRSVWVSDSQQPFVERPGVSPDVLYLKTGEQLVIPCPVTHPNVTTTLVK</sequence>
<comment type="caution">
    <text evidence="1">The sequence shown here is derived from an EMBL/GenBank/DDBJ whole genome shotgun (WGS) entry which is preliminary data.</text>
</comment>
<reference evidence="1" key="1">
    <citation type="submission" date="2022-08" db="EMBL/GenBank/DDBJ databases">
        <title>Genome sequencing of akame (Lates japonicus).</title>
        <authorList>
            <person name="Hashiguchi Y."/>
            <person name="Takahashi H."/>
        </authorList>
    </citation>
    <scope>NUCLEOTIDE SEQUENCE</scope>
    <source>
        <strain evidence="1">Kochi</strain>
    </source>
</reference>
<organism evidence="1 2">
    <name type="scientific">Lates japonicus</name>
    <name type="common">Japanese lates</name>
    <dbReference type="NCBI Taxonomy" id="270547"/>
    <lineage>
        <taxon>Eukaryota</taxon>
        <taxon>Metazoa</taxon>
        <taxon>Chordata</taxon>
        <taxon>Craniata</taxon>
        <taxon>Vertebrata</taxon>
        <taxon>Euteleostomi</taxon>
        <taxon>Actinopterygii</taxon>
        <taxon>Neopterygii</taxon>
        <taxon>Teleostei</taxon>
        <taxon>Neoteleostei</taxon>
        <taxon>Acanthomorphata</taxon>
        <taxon>Carangaria</taxon>
        <taxon>Carangaria incertae sedis</taxon>
        <taxon>Centropomidae</taxon>
        <taxon>Lates</taxon>
    </lineage>
</organism>
<evidence type="ECO:0000313" key="1">
    <source>
        <dbReference type="EMBL" id="GLD58988.1"/>
    </source>
</evidence>
<dbReference type="EMBL" id="BRZM01008125">
    <property type="protein sequence ID" value="GLD58988.1"/>
    <property type="molecule type" value="Genomic_DNA"/>
</dbReference>